<dbReference type="InterPro" id="IPR002401">
    <property type="entry name" value="Cyt_P450_E_grp-I"/>
</dbReference>
<keyword evidence="7" id="KW-1133">Transmembrane helix</keyword>
<dbReference type="AlphaFoldDB" id="A0AAN6VMN0"/>
<keyword evidence="5" id="KW-0812">Transmembrane</keyword>
<protein>
    <submittedName>
        <fullName evidence="14">Cytochrome P450</fullName>
    </submittedName>
</protein>
<reference evidence="14" key="1">
    <citation type="journal article" date="2023" name="Mol. Phylogenet. Evol.">
        <title>Genome-scale phylogeny and comparative genomics of the fungal order Sordariales.</title>
        <authorList>
            <person name="Hensen N."/>
            <person name="Bonometti L."/>
            <person name="Westerberg I."/>
            <person name="Brannstrom I.O."/>
            <person name="Guillou S."/>
            <person name="Cros-Aarteil S."/>
            <person name="Calhoun S."/>
            <person name="Haridas S."/>
            <person name="Kuo A."/>
            <person name="Mondo S."/>
            <person name="Pangilinan J."/>
            <person name="Riley R."/>
            <person name="LaButti K."/>
            <person name="Andreopoulos B."/>
            <person name="Lipzen A."/>
            <person name="Chen C."/>
            <person name="Yan M."/>
            <person name="Daum C."/>
            <person name="Ng V."/>
            <person name="Clum A."/>
            <person name="Steindorff A."/>
            <person name="Ohm R.A."/>
            <person name="Martin F."/>
            <person name="Silar P."/>
            <person name="Natvig D.O."/>
            <person name="Lalanne C."/>
            <person name="Gautier V."/>
            <person name="Ament-Velasquez S.L."/>
            <person name="Kruys A."/>
            <person name="Hutchinson M.I."/>
            <person name="Powell A.J."/>
            <person name="Barry K."/>
            <person name="Miller A.N."/>
            <person name="Grigoriev I.V."/>
            <person name="Debuchy R."/>
            <person name="Gladieux P."/>
            <person name="Hiltunen Thoren M."/>
            <person name="Johannesson H."/>
        </authorList>
    </citation>
    <scope>NUCLEOTIDE SEQUENCE</scope>
    <source>
        <strain evidence="14">CBS 538.74</strain>
    </source>
</reference>
<organism evidence="14 15">
    <name type="scientific">Chaetomidium leptoderma</name>
    <dbReference type="NCBI Taxonomy" id="669021"/>
    <lineage>
        <taxon>Eukaryota</taxon>
        <taxon>Fungi</taxon>
        <taxon>Dikarya</taxon>
        <taxon>Ascomycota</taxon>
        <taxon>Pezizomycotina</taxon>
        <taxon>Sordariomycetes</taxon>
        <taxon>Sordariomycetidae</taxon>
        <taxon>Sordariales</taxon>
        <taxon>Chaetomiaceae</taxon>
        <taxon>Chaetomidium</taxon>
    </lineage>
</organism>
<evidence type="ECO:0000256" key="13">
    <source>
        <dbReference type="RuleBase" id="RU000461"/>
    </source>
</evidence>
<dbReference type="InterPro" id="IPR017972">
    <property type="entry name" value="Cyt_P450_CS"/>
</dbReference>
<dbReference type="PRINTS" id="PR00385">
    <property type="entry name" value="P450"/>
</dbReference>
<dbReference type="SUPFAM" id="SSF48264">
    <property type="entry name" value="Cytochrome P450"/>
    <property type="match status" value="1"/>
</dbReference>
<dbReference type="Proteomes" id="UP001302745">
    <property type="component" value="Unassembled WGS sequence"/>
</dbReference>
<dbReference type="InterPro" id="IPR050121">
    <property type="entry name" value="Cytochrome_P450_monoxygenase"/>
</dbReference>
<gene>
    <name evidence="14" type="ORF">C8A00DRAFT_43213</name>
</gene>
<keyword evidence="9 12" id="KW-0408">Iron</keyword>
<dbReference type="GO" id="GO:0004497">
    <property type="term" value="F:monooxygenase activity"/>
    <property type="evidence" value="ECO:0007669"/>
    <property type="project" value="UniProtKB-KW"/>
</dbReference>
<dbReference type="PANTHER" id="PTHR24305">
    <property type="entry name" value="CYTOCHROME P450"/>
    <property type="match status" value="1"/>
</dbReference>
<evidence type="ECO:0000256" key="10">
    <source>
        <dbReference type="ARBA" id="ARBA00023033"/>
    </source>
</evidence>
<proteinExistence type="inferred from homology"/>
<keyword evidence="8 13" id="KW-0560">Oxidoreductase</keyword>
<comment type="similarity">
    <text evidence="3 13">Belongs to the cytochrome P450 family.</text>
</comment>
<keyword evidence="11" id="KW-0472">Membrane</keyword>
<comment type="cofactor">
    <cofactor evidence="1 12">
        <name>heme</name>
        <dbReference type="ChEBI" id="CHEBI:30413"/>
    </cofactor>
</comment>
<dbReference type="PROSITE" id="PS00086">
    <property type="entry name" value="CYTOCHROME_P450"/>
    <property type="match status" value="1"/>
</dbReference>
<comment type="caution">
    <text evidence="14">The sequence shown here is derived from an EMBL/GenBank/DDBJ whole genome shotgun (WGS) entry which is preliminary data.</text>
</comment>
<evidence type="ECO:0000256" key="8">
    <source>
        <dbReference type="ARBA" id="ARBA00023002"/>
    </source>
</evidence>
<evidence type="ECO:0000256" key="11">
    <source>
        <dbReference type="ARBA" id="ARBA00023136"/>
    </source>
</evidence>
<dbReference type="GO" id="GO:0016020">
    <property type="term" value="C:membrane"/>
    <property type="evidence" value="ECO:0007669"/>
    <property type="project" value="UniProtKB-SubCell"/>
</dbReference>
<dbReference type="EMBL" id="MU856925">
    <property type="protein sequence ID" value="KAK4153964.1"/>
    <property type="molecule type" value="Genomic_DNA"/>
</dbReference>
<sequence>MDWTTLSRPAAVGGSAALLILLLAKVTYLAFFHPLARYPGPWIAKFTNAYAAYHAWKGDIHLDMWRCHERYGDHVRYGPNRLIFNTTEALRDIYGTGATSKVVKASAYEPLVHRAPNTLTIRGGKEHARRRRIMAQGVSDKAQRGYEHRILAHITKFCDVMFGSQSKPETENSPRTWSEPADMSYWCYYLSFDIMADVVFGAHYNLLQDERFRYVVESIDKSNVRMSFLIQFPQFAKLKIDKYMFREAITARNRFIKFVTRIVRERLGKATTAGPDKINTEDADVFANLTAAKDPETGGGFTLNEIAAESTTLIVAGADTSSVAFGAILFYLADNKEAYDRAAAEVRSKFQSRDDIAMGAALASCVYLYACLNEALRMSPPVGLALWREVVADNVVLDGQAIVAGCDVGVPLYSIHHDPKYYESPFEYRPERWLVDDGTGSVERARSAFNPFSLGMRSCLGKSLATTEMALTTAAVLFTGDFRFAEGEKGLVGRGQKDGPLGRHRHNEYQLFDHVTGQKNGPFLQFSSRPLDHADC</sequence>
<evidence type="ECO:0000256" key="2">
    <source>
        <dbReference type="ARBA" id="ARBA00004370"/>
    </source>
</evidence>
<feature type="binding site" description="axial binding residue" evidence="12">
    <location>
        <position position="459"/>
    </location>
    <ligand>
        <name>heme</name>
        <dbReference type="ChEBI" id="CHEBI:30413"/>
    </ligand>
    <ligandPart>
        <name>Fe</name>
        <dbReference type="ChEBI" id="CHEBI:18248"/>
    </ligandPart>
</feature>
<dbReference type="GO" id="GO:0020037">
    <property type="term" value="F:heme binding"/>
    <property type="evidence" value="ECO:0007669"/>
    <property type="project" value="InterPro"/>
</dbReference>
<evidence type="ECO:0000256" key="5">
    <source>
        <dbReference type="ARBA" id="ARBA00022692"/>
    </source>
</evidence>
<evidence type="ECO:0000256" key="3">
    <source>
        <dbReference type="ARBA" id="ARBA00010617"/>
    </source>
</evidence>
<keyword evidence="10 13" id="KW-0503">Monooxygenase</keyword>
<dbReference type="InterPro" id="IPR001128">
    <property type="entry name" value="Cyt_P450"/>
</dbReference>
<evidence type="ECO:0000313" key="15">
    <source>
        <dbReference type="Proteomes" id="UP001302745"/>
    </source>
</evidence>
<dbReference type="Pfam" id="PF00067">
    <property type="entry name" value="p450"/>
    <property type="match status" value="1"/>
</dbReference>
<evidence type="ECO:0000256" key="9">
    <source>
        <dbReference type="ARBA" id="ARBA00023004"/>
    </source>
</evidence>
<dbReference type="CDD" id="cd11061">
    <property type="entry name" value="CYP67-like"/>
    <property type="match status" value="1"/>
</dbReference>
<keyword evidence="15" id="KW-1185">Reference proteome</keyword>
<dbReference type="PANTHER" id="PTHR24305:SF237">
    <property type="entry name" value="CYTOCHROME P450 MONOOXYGENASE ATNE-RELATED"/>
    <property type="match status" value="1"/>
</dbReference>
<keyword evidence="4 12" id="KW-0349">Heme</keyword>
<comment type="subcellular location">
    <subcellularLocation>
        <location evidence="2">Membrane</location>
    </subcellularLocation>
</comment>
<dbReference type="GO" id="GO:0016705">
    <property type="term" value="F:oxidoreductase activity, acting on paired donors, with incorporation or reduction of molecular oxygen"/>
    <property type="evidence" value="ECO:0007669"/>
    <property type="project" value="InterPro"/>
</dbReference>
<evidence type="ECO:0000256" key="7">
    <source>
        <dbReference type="ARBA" id="ARBA00022989"/>
    </source>
</evidence>
<dbReference type="FunFam" id="1.10.630.10:FF:000063">
    <property type="entry name" value="Cytochrome P450 monooxygenase"/>
    <property type="match status" value="1"/>
</dbReference>
<dbReference type="InterPro" id="IPR036396">
    <property type="entry name" value="Cyt_P450_sf"/>
</dbReference>
<evidence type="ECO:0000256" key="4">
    <source>
        <dbReference type="ARBA" id="ARBA00022617"/>
    </source>
</evidence>
<dbReference type="GO" id="GO:0005506">
    <property type="term" value="F:iron ion binding"/>
    <property type="evidence" value="ECO:0007669"/>
    <property type="project" value="InterPro"/>
</dbReference>
<reference evidence="14" key="2">
    <citation type="submission" date="2023-05" db="EMBL/GenBank/DDBJ databases">
        <authorList>
            <consortium name="Lawrence Berkeley National Laboratory"/>
            <person name="Steindorff A."/>
            <person name="Hensen N."/>
            <person name="Bonometti L."/>
            <person name="Westerberg I."/>
            <person name="Brannstrom I.O."/>
            <person name="Guillou S."/>
            <person name="Cros-Aarteil S."/>
            <person name="Calhoun S."/>
            <person name="Haridas S."/>
            <person name="Kuo A."/>
            <person name="Mondo S."/>
            <person name="Pangilinan J."/>
            <person name="Riley R."/>
            <person name="Labutti K."/>
            <person name="Andreopoulos B."/>
            <person name="Lipzen A."/>
            <person name="Chen C."/>
            <person name="Yanf M."/>
            <person name="Daum C."/>
            <person name="Ng V."/>
            <person name="Clum A."/>
            <person name="Ohm R."/>
            <person name="Martin F."/>
            <person name="Silar P."/>
            <person name="Natvig D."/>
            <person name="Lalanne C."/>
            <person name="Gautier V."/>
            <person name="Ament-Velasquez S.L."/>
            <person name="Kruys A."/>
            <person name="Hutchinson M.I."/>
            <person name="Powell A.J."/>
            <person name="Barry K."/>
            <person name="Miller A.N."/>
            <person name="Grigoriev I.V."/>
            <person name="Debuchy R."/>
            <person name="Gladieux P."/>
            <person name="Thoren M.H."/>
            <person name="Johannesson H."/>
        </authorList>
    </citation>
    <scope>NUCLEOTIDE SEQUENCE</scope>
    <source>
        <strain evidence="14">CBS 538.74</strain>
    </source>
</reference>
<dbReference type="GO" id="GO:1902181">
    <property type="term" value="P:verruculogen biosynthetic process"/>
    <property type="evidence" value="ECO:0007669"/>
    <property type="project" value="UniProtKB-ARBA"/>
</dbReference>
<keyword evidence="6 12" id="KW-0479">Metal-binding</keyword>
<evidence type="ECO:0000256" key="6">
    <source>
        <dbReference type="ARBA" id="ARBA00022723"/>
    </source>
</evidence>
<dbReference type="PRINTS" id="PR00463">
    <property type="entry name" value="EP450I"/>
</dbReference>
<evidence type="ECO:0000256" key="12">
    <source>
        <dbReference type="PIRSR" id="PIRSR602401-1"/>
    </source>
</evidence>
<accession>A0AAN6VMN0</accession>
<evidence type="ECO:0000256" key="1">
    <source>
        <dbReference type="ARBA" id="ARBA00001971"/>
    </source>
</evidence>
<dbReference type="Gene3D" id="1.10.630.10">
    <property type="entry name" value="Cytochrome P450"/>
    <property type="match status" value="1"/>
</dbReference>
<name>A0AAN6VMN0_9PEZI</name>
<evidence type="ECO:0000313" key="14">
    <source>
        <dbReference type="EMBL" id="KAK4153964.1"/>
    </source>
</evidence>